<evidence type="ECO:0000313" key="5">
    <source>
        <dbReference type="EMBL" id="SKC09410.1"/>
    </source>
</evidence>
<dbReference type="PANTHER" id="PTHR23073">
    <property type="entry name" value="26S PROTEASOME REGULATORY SUBUNIT"/>
    <property type="match status" value="1"/>
</dbReference>
<dbReference type="OrthoDB" id="7438987at2"/>
<keyword evidence="2" id="KW-0547">Nucleotide-binding</keyword>
<dbReference type="InterPro" id="IPR003593">
    <property type="entry name" value="AAA+_ATPase"/>
</dbReference>
<dbReference type="Pfam" id="PF00004">
    <property type="entry name" value="AAA"/>
    <property type="match status" value="1"/>
</dbReference>
<dbReference type="InterPro" id="IPR003959">
    <property type="entry name" value="ATPase_AAA_core"/>
</dbReference>
<dbReference type="SUPFAM" id="SSF52540">
    <property type="entry name" value="P-loop containing nucleoside triphosphate hydrolases"/>
    <property type="match status" value="1"/>
</dbReference>
<evidence type="ECO:0000256" key="3">
    <source>
        <dbReference type="ARBA" id="ARBA00022840"/>
    </source>
</evidence>
<sequence length="236" mass="27258">MNILDLVIFDREQVTLDDVVLKEANRAELLQLLKEYKYIDELRKYNLPVNNKLLLSGHSGCGKTMTAKAIATQLNKPLMILDLSTFVSARIGETAKNLKLVFEKAERDKAVLFLDEFDHLGKSRGNDDHDVGEMRRLVNAMIQLVDNFPDKALLIAATNHPEIIDIALLRRFQIKISYKMPTDEVLDKFYDKLLMDFPNELQIFDRKYRLSFAEAKDYAFTKMKSNLIKSLEEKNV</sequence>
<dbReference type="AlphaFoldDB" id="A0A1T5GM45"/>
<keyword evidence="6" id="KW-1185">Reference proteome</keyword>
<reference evidence="5 6" key="1">
    <citation type="submission" date="2017-02" db="EMBL/GenBank/DDBJ databases">
        <authorList>
            <person name="Peterson S.W."/>
        </authorList>
    </citation>
    <scope>NUCLEOTIDE SEQUENCE [LARGE SCALE GENOMIC DNA]</scope>
    <source>
        <strain evidence="5 6">DSM 22323</strain>
    </source>
</reference>
<accession>A0A1T5GM45</accession>
<dbReference type="GO" id="GO:0005524">
    <property type="term" value="F:ATP binding"/>
    <property type="evidence" value="ECO:0007669"/>
    <property type="project" value="UniProtKB-KW"/>
</dbReference>
<evidence type="ECO:0000313" key="6">
    <source>
        <dbReference type="Proteomes" id="UP000191112"/>
    </source>
</evidence>
<dbReference type="GO" id="GO:0016887">
    <property type="term" value="F:ATP hydrolysis activity"/>
    <property type="evidence" value="ECO:0007669"/>
    <property type="project" value="InterPro"/>
</dbReference>
<dbReference type="Gene3D" id="3.40.50.300">
    <property type="entry name" value="P-loop containing nucleotide triphosphate hydrolases"/>
    <property type="match status" value="1"/>
</dbReference>
<evidence type="ECO:0000259" key="4">
    <source>
        <dbReference type="SMART" id="SM00382"/>
    </source>
</evidence>
<protein>
    <submittedName>
        <fullName evidence="5">ATPase family associated with various cellular activities (AAA)</fullName>
    </submittedName>
</protein>
<feature type="domain" description="AAA+ ATPase" evidence="4">
    <location>
        <begin position="49"/>
        <end position="182"/>
    </location>
</feature>
<dbReference type="InterPro" id="IPR050221">
    <property type="entry name" value="26S_Proteasome_ATPase"/>
</dbReference>
<organism evidence="5 6">
    <name type="scientific">Soonwooa buanensis</name>
    <dbReference type="NCBI Taxonomy" id="619805"/>
    <lineage>
        <taxon>Bacteria</taxon>
        <taxon>Pseudomonadati</taxon>
        <taxon>Bacteroidota</taxon>
        <taxon>Flavobacteriia</taxon>
        <taxon>Flavobacteriales</taxon>
        <taxon>Weeksellaceae</taxon>
        <taxon>Chryseobacterium group</taxon>
        <taxon>Soonwooa</taxon>
    </lineage>
</organism>
<dbReference type="InterPro" id="IPR027417">
    <property type="entry name" value="P-loop_NTPase"/>
</dbReference>
<dbReference type="Proteomes" id="UP000191112">
    <property type="component" value="Unassembled WGS sequence"/>
</dbReference>
<dbReference type="SMART" id="SM00382">
    <property type="entry name" value="AAA"/>
    <property type="match status" value="1"/>
</dbReference>
<name>A0A1T5GM45_9FLAO</name>
<dbReference type="RefSeq" id="WP_079668189.1">
    <property type="nucleotide sequence ID" value="NZ_FUYZ01000013.1"/>
</dbReference>
<comment type="similarity">
    <text evidence="1">Belongs to the AAA ATPase family.</text>
</comment>
<evidence type="ECO:0000256" key="2">
    <source>
        <dbReference type="ARBA" id="ARBA00022741"/>
    </source>
</evidence>
<keyword evidence="3" id="KW-0067">ATP-binding</keyword>
<evidence type="ECO:0000256" key="1">
    <source>
        <dbReference type="ARBA" id="ARBA00006914"/>
    </source>
</evidence>
<dbReference type="STRING" id="619805.SAMN05660477_02970"/>
<gene>
    <name evidence="5" type="ORF">SAMN05660477_02970</name>
</gene>
<dbReference type="EMBL" id="FUYZ01000013">
    <property type="protein sequence ID" value="SKC09410.1"/>
    <property type="molecule type" value="Genomic_DNA"/>
</dbReference>
<proteinExistence type="inferred from homology"/>
<dbReference type="CDD" id="cd19481">
    <property type="entry name" value="RecA-like_protease"/>
    <property type="match status" value="1"/>
</dbReference>